<dbReference type="AlphaFoldDB" id="A0A8J3X6G0"/>
<evidence type="ECO:0000313" key="1">
    <source>
        <dbReference type="EMBL" id="GII25668.1"/>
    </source>
</evidence>
<keyword evidence="2" id="KW-1185">Reference proteome</keyword>
<evidence type="ECO:0008006" key="3">
    <source>
        <dbReference type="Google" id="ProtNLM"/>
    </source>
</evidence>
<reference evidence="1" key="1">
    <citation type="submission" date="2021-01" db="EMBL/GenBank/DDBJ databases">
        <title>Whole genome shotgun sequence of Planosporangium mesophilum NBRC 109066.</title>
        <authorList>
            <person name="Komaki H."/>
            <person name="Tamura T."/>
        </authorList>
    </citation>
    <scope>NUCLEOTIDE SEQUENCE</scope>
    <source>
        <strain evidence="1">NBRC 109066</strain>
    </source>
</reference>
<sequence>MPLAATVLATLGGAALTFGRPVDQAVARAAVRELLIVAQPGLAGDPGVASPSPSPTRRRPVAGLSQAAMDNAVAIVETGKRMNLPRRAYVIAIMTALQETMLRNLANATVPASLNHRHQGVERNYDSVGLFQQRPSQGWGTVAQLMDPATASRLFYNRLVKVDGWQSMSPGAAAQAVQRSAFPDEYAKHQRKAEQIVNAIV</sequence>
<dbReference type="RefSeq" id="WP_168118169.1">
    <property type="nucleotide sequence ID" value="NZ_BOON01000055.1"/>
</dbReference>
<evidence type="ECO:0000313" key="2">
    <source>
        <dbReference type="Proteomes" id="UP000599074"/>
    </source>
</evidence>
<proteinExistence type="predicted"/>
<name>A0A8J3X6G0_9ACTN</name>
<gene>
    <name evidence="1" type="ORF">Pme01_52650</name>
</gene>
<protein>
    <recommendedName>
        <fullName evidence="3">Peptidase M23</fullName>
    </recommendedName>
</protein>
<accession>A0A8J3X6G0</accession>
<dbReference type="Proteomes" id="UP000599074">
    <property type="component" value="Unassembled WGS sequence"/>
</dbReference>
<dbReference type="EMBL" id="BOON01000055">
    <property type="protein sequence ID" value="GII25668.1"/>
    <property type="molecule type" value="Genomic_DNA"/>
</dbReference>
<comment type="caution">
    <text evidence="1">The sequence shown here is derived from an EMBL/GenBank/DDBJ whole genome shotgun (WGS) entry which is preliminary data.</text>
</comment>
<organism evidence="1 2">
    <name type="scientific">Planosporangium mesophilum</name>
    <dbReference type="NCBI Taxonomy" id="689768"/>
    <lineage>
        <taxon>Bacteria</taxon>
        <taxon>Bacillati</taxon>
        <taxon>Actinomycetota</taxon>
        <taxon>Actinomycetes</taxon>
        <taxon>Micromonosporales</taxon>
        <taxon>Micromonosporaceae</taxon>
        <taxon>Planosporangium</taxon>
    </lineage>
</organism>